<name>A0A2V1D4S8_9PLEO</name>
<organism evidence="1 2">
    <name type="scientific">Periconia macrospinosa</name>
    <dbReference type="NCBI Taxonomy" id="97972"/>
    <lineage>
        <taxon>Eukaryota</taxon>
        <taxon>Fungi</taxon>
        <taxon>Dikarya</taxon>
        <taxon>Ascomycota</taxon>
        <taxon>Pezizomycotina</taxon>
        <taxon>Dothideomycetes</taxon>
        <taxon>Pleosporomycetidae</taxon>
        <taxon>Pleosporales</taxon>
        <taxon>Massarineae</taxon>
        <taxon>Periconiaceae</taxon>
        <taxon>Periconia</taxon>
    </lineage>
</organism>
<dbReference type="AlphaFoldDB" id="A0A2V1D4S8"/>
<keyword evidence="2" id="KW-1185">Reference proteome</keyword>
<evidence type="ECO:0000313" key="2">
    <source>
        <dbReference type="Proteomes" id="UP000244855"/>
    </source>
</evidence>
<accession>A0A2V1D4S8</accession>
<reference evidence="1 2" key="1">
    <citation type="journal article" date="2018" name="Sci. Rep.">
        <title>Comparative genomics provides insights into the lifestyle and reveals functional heterogeneity of dark septate endophytic fungi.</title>
        <authorList>
            <person name="Knapp D.G."/>
            <person name="Nemeth J.B."/>
            <person name="Barry K."/>
            <person name="Hainaut M."/>
            <person name="Henrissat B."/>
            <person name="Johnson J."/>
            <person name="Kuo A."/>
            <person name="Lim J.H.P."/>
            <person name="Lipzen A."/>
            <person name="Nolan M."/>
            <person name="Ohm R.A."/>
            <person name="Tamas L."/>
            <person name="Grigoriev I.V."/>
            <person name="Spatafora J.W."/>
            <person name="Nagy L.G."/>
            <person name="Kovacs G.M."/>
        </authorList>
    </citation>
    <scope>NUCLEOTIDE SEQUENCE [LARGE SCALE GENOMIC DNA]</scope>
    <source>
        <strain evidence="1 2">DSE2036</strain>
    </source>
</reference>
<dbReference type="EMBL" id="KZ805619">
    <property type="protein sequence ID" value="PVH93060.1"/>
    <property type="molecule type" value="Genomic_DNA"/>
</dbReference>
<evidence type="ECO:0000313" key="1">
    <source>
        <dbReference type="EMBL" id="PVH93060.1"/>
    </source>
</evidence>
<protein>
    <submittedName>
        <fullName evidence="1">Uncharacterized protein</fullName>
    </submittedName>
</protein>
<gene>
    <name evidence="1" type="ORF">DM02DRAFT_634865</name>
</gene>
<proteinExistence type="predicted"/>
<sequence>MSDSEDNEDPKHVELCRYLVDSALPSLCWPFTNTEVTPTYAPIVVWRVSLWARHTGSGNKTITLRQPDLYDWLQEKAEFGVDREDEFDNVAYTFVYNQTLELNLLPPTERNAMKKNATKGIAQVSYETAIAHGYYIRTDEQVLQNVSTEKLKVVQMLANICIIF</sequence>
<dbReference type="Proteomes" id="UP000244855">
    <property type="component" value="Unassembled WGS sequence"/>
</dbReference>